<evidence type="ECO:0000256" key="9">
    <source>
        <dbReference type="ARBA" id="ARBA00022516"/>
    </source>
</evidence>
<dbReference type="PANTHER" id="PTHR46382">
    <property type="entry name" value="PHOSPHATIDATE CYTIDYLYLTRANSFERASE"/>
    <property type="match status" value="1"/>
</dbReference>
<evidence type="ECO:0000256" key="22">
    <source>
        <dbReference type="ARBA" id="ARBA00032743"/>
    </source>
</evidence>
<evidence type="ECO:0000256" key="7">
    <source>
        <dbReference type="ARBA" id="ARBA00019373"/>
    </source>
</evidence>
<evidence type="ECO:0000256" key="2">
    <source>
        <dbReference type="ARBA" id="ARBA00004651"/>
    </source>
</evidence>
<feature type="transmembrane region" description="Helical" evidence="24">
    <location>
        <begin position="296"/>
        <end position="320"/>
    </location>
</feature>
<evidence type="ECO:0000256" key="10">
    <source>
        <dbReference type="ARBA" id="ARBA00022679"/>
    </source>
</evidence>
<evidence type="ECO:0000256" key="16">
    <source>
        <dbReference type="ARBA" id="ARBA00023209"/>
    </source>
</evidence>
<keyword evidence="11 24" id="KW-0812">Transmembrane</keyword>
<dbReference type="GO" id="GO:0016024">
    <property type="term" value="P:CDP-diacylglycerol biosynthetic process"/>
    <property type="evidence" value="ECO:0007669"/>
    <property type="project" value="TreeGrafter"/>
</dbReference>
<evidence type="ECO:0000256" key="1">
    <source>
        <dbReference type="ARBA" id="ARBA00001698"/>
    </source>
</evidence>
<evidence type="ECO:0000256" key="23">
    <source>
        <dbReference type="ARBA" id="ARBA00033406"/>
    </source>
</evidence>
<comment type="similarity">
    <text evidence="5">Belongs to the CDS family.</text>
</comment>
<feature type="transmembrane region" description="Helical" evidence="24">
    <location>
        <begin position="63"/>
        <end position="81"/>
    </location>
</feature>
<evidence type="ECO:0000256" key="11">
    <source>
        <dbReference type="ARBA" id="ARBA00022692"/>
    </source>
</evidence>
<evidence type="ECO:0000256" key="5">
    <source>
        <dbReference type="ARBA" id="ARBA00010185"/>
    </source>
</evidence>
<organism evidence="25">
    <name type="scientific">Oceaniferula spumae</name>
    <dbReference type="NCBI Taxonomy" id="2979115"/>
    <lineage>
        <taxon>Bacteria</taxon>
        <taxon>Pseudomonadati</taxon>
        <taxon>Verrucomicrobiota</taxon>
        <taxon>Verrucomicrobiia</taxon>
        <taxon>Verrucomicrobiales</taxon>
        <taxon>Verrucomicrobiaceae</taxon>
        <taxon>Oceaniferula</taxon>
    </lineage>
</organism>
<comment type="catalytic activity">
    <reaction evidence="1">
        <text>a 1,2-diacyl-sn-glycero-3-phosphate + CTP + H(+) = a CDP-1,2-diacyl-sn-glycerol + diphosphate</text>
        <dbReference type="Rhea" id="RHEA:16229"/>
        <dbReference type="ChEBI" id="CHEBI:15378"/>
        <dbReference type="ChEBI" id="CHEBI:33019"/>
        <dbReference type="ChEBI" id="CHEBI:37563"/>
        <dbReference type="ChEBI" id="CHEBI:58332"/>
        <dbReference type="ChEBI" id="CHEBI:58608"/>
        <dbReference type="EC" id="2.7.7.41"/>
    </reaction>
</comment>
<keyword evidence="14" id="KW-0443">Lipid metabolism</keyword>
<protein>
    <recommendedName>
        <fullName evidence="7">Phosphatidate cytidylyltransferase</fullName>
        <ecNumber evidence="6">2.7.7.41</ecNumber>
    </recommendedName>
    <alternativeName>
        <fullName evidence="20">CDP-DAG synthase</fullName>
    </alternativeName>
    <alternativeName>
        <fullName evidence="22">CDP-DG synthase</fullName>
    </alternativeName>
    <alternativeName>
        <fullName evidence="18">CDP-diacylglycerol synthase</fullName>
    </alternativeName>
    <alternativeName>
        <fullName evidence="21">CDP-diglyceride pyrophosphorylase</fullName>
    </alternativeName>
    <alternativeName>
        <fullName evidence="23">CDP-diglyceride synthase</fullName>
    </alternativeName>
    <alternativeName>
        <fullName evidence="19">CTP:phosphatidate cytidylyltransferase</fullName>
    </alternativeName>
</protein>
<evidence type="ECO:0000313" key="25">
    <source>
        <dbReference type="EMBL" id="BDS08792.1"/>
    </source>
</evidence>
<gene>
    <name evidence="25" type="ORF">NT6N_38320</name>
</gene>
<comment type="subcellular location">
    <subcellularLocation>
        <location evidence="2">Cell membrane</location>
        <topology evidence="2">Multi-pass membrane protein</topology>
    </subcellularLocation>
</comment>
<name>A0AAT9FSB6_9BACT</name>
<proteinExistence type="inferred from homology"/>
<feature type="transmembrane region" description="Helical" evidence="24">
    <location>
        <begin position="118"/>
        <end position="140"/>
    </location>
</feature>
<evidence type="ECO:0000256" key="6">
    <source>
        <dbReference type="ARBA" id="ARBA00012487"/>
    </source>
</evidence>
<evidence type="ECO:0000256" key="18">
    <source>
        <dbReference type="ARBA" id="ARBA00029893"/>
    </source>
</evidence>
<comment type="pathway">
    <text evidence="4">Lipid metabolism.</text>
</comment>
<evidence type="ECO:0000256" key="20">
    <source>
        <dbReference type="ARBA" id="ARBA00032253"/>
    </source>
</evidence>
<keyword evidence="16" id="KW-0594">Phospholipid biosynthesis</keyword>
<feature type="transmembrane region" description="Helical" evidence="24">
    <location>
        <begin position="39"/>
        <end position="57"/>
    </location>
</feature>
<keyword evidence="8" id="KW-1003">Cell membrane</keyword>
<dbReference type="EC" id="2.7.7.41" evidence="6"/>
<dbReference type="EMBL" id="AP026866">
    <property type="protein sequence ID" value="BDS08792.1"/>
    <property type="molecule type" value="Genomic_DNA"/>
</dbReference>
<keyword evidence="10" id="KW-0808">Transferase</keyword>
<dbReference type="GO" id="GO:0005886">
    <property type="term" value="C:plasma membrane"/>
    <property type="evidence" value="ECO:0007669"/>
    <property type="project" value="UniProtKB-SubCell"/>
</dbReference>
<evidence type="ECO:0000256" key="14">
    <source>
        <dbReference type="ARBA" id="ARBA00023098"/>
    </source>
</evidence>
<dbReference type="KEGG" id="osu:NT6N_38320"/>
<evidence type="ECO:0000256" key="24">
    <source>
        <dbReference type="SAM" id="Phobius"/>
    </source>
</evidence>
<feature type="transmembrane region" description="Helical" evidence="24">
    <location>
        <begin position="152"/>
        <end position="177"/>
    </location>
</feature>
<accession>A0AAT9FSB6</accession>
<dbReference type="PANTHER" id="PTHR46382:SF1">
    <property type="entry name" value="PHOSPHATIDATE CYTIDYLYLTRANSFERASE"/>
    <property type="match status" value="1"/>
</dbReference>
<evidence type="ECO:0000256" key="17">
    <source>
        <dbReference type="ARBA" id="ARBA00023264"/>
    </source>
</evidence>
<reference evidence="25" key="1">
    <citation type="submission" date="2024-07" db="EMBL/GenBank/DDBJ databases">
        <title>Complete genome sequence of Verrucomicrobiaceae bacterium NT6N.</title>
        <authorList>
            <person name="Huang C."/>
            <person name="Takami H."/>
            <person name="Hamasaki K."/>
        </authorList>
    </citation>
    <scope>NUCLEOTIDE SEQUENCE</scope>
    <source>
        <strain evidence="25">NT6N</strain>
    </source>
</reference>
<evidence type="ECO:0000256" key="15">
    <source>
        <dbReference type="ARBA" id="ARBA00023136"/>
    </source>
</evidence>
<keyword evidence="13 24" id="KW-1133">Transmembrane helix</keyword>
<evidence type="ECO:0000256" key="21">
    <source>
        <dbReference type="ARBA" id="ARBA00032396"/>
    </source>
</evidence>
<evidence type="ECO:0000256" key="13">
    <source>
        <dbReference type="ARBA" id="ARBA00022989"/>
    </source>
</evidence>
<keyword evidence="17" id="KW-1208">Phospholipid metabolism</keyword>
<keyword evidence="12 25" id="KW-0548">Nucleotidyltransferase</keyword>
<keyword evidence="15 24" id="KW-0472">Membrane</keyword>
<dbReference type="GO" id="GO:0004605">
    <property type="term" value="F:phosphatidate cytidylyltransferase activity"/>
    <property type="evidence" value="ECO:0007669"/>
    <property type="project" value="UniProtKB-EC"/>
</dbReference>
<comment type="pathway">
    <text evidence="3">Phospholipid metabolism; CDP-diacylglycerol biosynthesis; CDP-diacylglycerol from sn-glycerol 3-phosphate: step 3/3.</text>
</comment>
<evidence type="ECO:0000256" key="4">
    <source>
        <dbReference type="ARBA" id="ARBA00005189"/>
    </source>
</evidence>
<feature type="transmembrane region" description="Helical" evidence="24">
    <location>
        <begin position="93"/>
        <end position="112"/>
    </location>
</feature>
<dbReference type="AlphaFoldDB" id="A0AAT9FSB6"/>
<feature type="transmembrane region" description="Helical" evidence="24">
    <location>
        <begin position="255"/>
        <end position="275"/>
    </location>
</feature>
<sequence>MSTLEKLSQISLPVLDEPAWMPVPMSSPPEPKKSKAQVFGARLFSTLLLWAVVTGVFLSDNIWAFTAILALLGLFSVREFFQMTCKGGMPSQPKWGMLTGFAYLVIVAVRIGREGAGVLDSLMAMDVAFVSLVVMGGFLCQLRRPIDGKNTVIEVAVTTLGFVYVAVLFSFLSRLLVLPAPNGGGVPGAWLLLWLIAVTKFTDMGAYITGSLIGKHKMIPHISPGKTWQGFGGALFFSQLAGCGLYAMMPDQLEILGGWGWVIGLSFVLSLLAVVGDLAESVLKRSIGVKDSGNTLPGIGGALDLIDSLCFTAPVLYFFLRWMPV</sequence>
<evidence type="ECO:0000256" key="3">
    <source>
        <dbReference type="ARBA" id="ARBA00005119"/>
    </source>
</evidence>
<feature type="transmembrane region" description="Helical" evidence="24">
    <location>
        <begin position="230"/>
        <end position="249"/>
    </location>
</feature>
<feature type="transmembrane region" description="Helical" evidence="24">
    <location>
        <begin position="189"/>
        <end position="209"/>
    </location>
</feature>
<evidence type="ECO:0000256" key="12">
    <source>
        <dbReference type="ARBA" id="ARBA00022695"/>
    </source>
</evidence>
<keyword evidence="9" id="KW-0444">Lipid biosynthesis</keyword>
<dbReference type="Pfam" id="PF01148">
    <property type="entry name" value="CTP_transf_1"/>
    <property type="match status" value="1"/>
</dbReference>
<evidence type="ECO:0000256" key="19">
    <source>
        <dbReference type="ARBA" id="ARBA00031825"/>
    </source>
</evidence>
<evidence type="ECO:0000256" key="8">
    <source>
        <dbReference type="ARBA" id="ARBA00022475"/>
    </source>
</evidence>